<feature type="region of interest" description="Disordered" evidence="1">
    <location>
        <begin position="1"/>
        <end position="42"/>
    </location>
</feature>
<gene>
    <name evidence="2" type="primary">jg25346</name>
    <name evidence="2" type="ORF">PAEG_LOCUS20348</name>
</gene>
<sequence>MENLDTCVDSGGATEAAETAAAEAAEAVEAAEEREARGRGRDEEAGMYSVLCASCGAVGPTCAIGRIDASGVSPPRRLADTLCCATPDVNKQL</sequence>
<evidence type="ECO:0000256" key="1">
    <source>
        <dbReference type="SAM" id="MobiDB-lite"/>
    </source>
</evidence>
<organism evidence="2 3">
    <name type="scientific">Pararge aegeria aegeria</name>
    <dbReference type="NCBI Taxonomy" id="348720"/>
    <lineage>
        <taxon>Eukaryota</taxon>
        <taxon>Metazoa</taxon>
        <taxon>Ecdysozoa</taxon>
        <taxon>Arthropoda</taxon>
        <taxon>Hexapoda</taxon>
        <taxon>Insecta</taxon>
        <taxon>Pterygota</taxon>
        <taxon>Neoptera</taxon>
        <taxon>Endopterygota</taxon>
        <taxon>Lepidoptera</taxon>
        <taxon>Glossata</taxon>
        <taxon>Ditrysia</taxon>
        <taxon>Papilionoidea</taxon>
        <taxon>Nymphalidae</taxon>
        <taxon>Satyrinae</taxon>
        <taxon>Satyrini</taxon>
        <taxon>Parargina</taxon>
        <taxon>Pararge</taxon>
    </lineage>
</organism>
<reference evidence="2" key="1">
    <citation type="submission" date="2022-03" db="EMBL/GenBank/DDBJ databases">
        <authorList>
            <person name="Lindestad O."/>
        </authorList>
    </citation>
    <scope>NUCLEOTIDE SEQUENCE</scope>
</reference>
<protein>
    <submittedName>
        <fullName evidence="2">Jg25346 protein</fullName>
    </submittedName>
</protein>
<dbReference type="EMBL" id="CAKXAJ010025823">
    <property type="protein sequence ID" value="CAH2244397.1"/>
    <property type="molecule type" value="Genomic_DNA"/>
</dbReference>
<dbReference type="AlphaFoldDB" id="A0A8S4S2I8"/>
<comment type="caution">
    <text evidence="2">The sequence shown here is derived from an EMBL/GenBank/DDBJ whole genome shotgun (WGS) entry which is preliminary data.</text>
</comment>
<feature type="compositionally biased region" description="Low complexity" evidence="1">
    <location>
        <begin position="11"/>
        <end position="28"/>
    </location>
</feature>
<feature type="compositionally biased region" description="Basic and acidic residues" evidence="1">
    <location>
        <begin position="31"/>
        <end position="42"/>
    </location>
</feature>
<evidence type="ECO:0000313" key="2">
    <source>
        <dbReference type="EMBL" id="CAH2244397.1"/>
    </source>
</evidence>
<proteinExistence type="predicted"/>
<keyword evidence="3" id="KW-1185">Reference proteome</keyword>
<evidence type="ECO:0000313" key="3">
    <source>
        <dbReference type="Proteomes" id="UP000838756"/>
    </source>
</evidence>
<dbReference type="Proteomes" id="UP000838756">
    <property type="component" value="Unassembled WGS sequence"/>
</dbReference>
<name>A0A8S4S2I8_9NEOP</name>
<accession>A0A8S4S2I8</accession>